<comment type="caution">
    <text evidence="1">The sequence shown here is derived from an EMBL/GenBank/DDBJ whole genome shotgun (WGS) entry which is preliminary data.</text>
</comment>
<proteinExistence type="predicted"/>
<dbReference type="EMBL" id="BARS01045157">
    <property type="protein sequence ID" value="GAG29799.1"/>
    <property type="molecule type" value="Genomic_DNA"/>
</dbReference>
<dbReference type="AlphaFoldDB" id="X0WFP7"/>
<name>X0WFP7_9ZZZZ</name>
<gene>
    <name evidence="1" type="ORF">S01H1_68110</name>
</gene>
<feature type="non-terminal residue" evidence="1">
    <location>
        <position position="64"/>
    </location>
</feature>
<reference evidence="1" key="1">
    <citation type="journal article" date="2014" name="Front. Microbiol.">
        <title>High frequency of phylogenetically diverse reductive dehalogenase-homologous genes in deep subseafloor sedimentary metagenomes.</title>
        <authorList>
            <person name="Kawai M."/>
            <person name="Futagami T."/>
            <person name="Toyoda A."/>
            <person name="Takaki Y."/>
            <person name="Nishi S."/>
            <person name="Hori S."/>
            <person name="Arai W."/>
            <person name="Tsubouchi T."/>
            <person name="Morono Y."/>
            <person name="Uchiyama I."/>
            <person name="Ito T."/>
            <person name="Fujiyama A."/>
            <person name="Inagaki F."/>
            <person name="Takami H."/>
        </authorList>
    </citation>
    <scope>NUCLEOTIDE SEQUENCE</scope>
    <source>
        <strain evidence="1">Expedition CK06-06</strain>
    </source>
</reference>
<sequence length="64" mass="7219">MSNQTYDKWTCSNILDDVDYNLEEAKQFKALLNEREGESQEGSTSQLSVGQILTGSIVEITKDF</sequence>
<evidence type="ECO:0000313" key="1">
    <source>
        <dbReference type="EMBL" id="GAG29799.1"/>
    </source>
</evidence>
<protein>
    <submittedName>
        <fullName evidence="1">Uncharacterized protein</fullName>
    </submittedName>
</protein>
<accession>X0WFP7</accession>
<organism evidence="1">
    <name type="scientific">marine sediment metagenome</name>
    <dbReference type="NCBI Taxonomy" id="412755"/>
    <lineage>
        <taxon>unclassified sequences</taxon>
        <taxon>metagenomes</taxon>
        <taxon>ecological metagenomes</taxon>
    </lineage>
</organism>